<name>A0A9D9N9Z1_9BACT</name>
<dbReference type="InterPro" id="IPR010994">
    <property type="entry name" value="RuvA_2-like"/>
</dbReference>
<dbReference type="EMBL" id="JADIME010000082">
    <property type="protein sequence ID" value="MBO8465887.1"/>
    <property type="molecule type" value="Genomic_DNA"/>
</dbReference>
<accession>A0A9D9N9Z1</accession>
<dbReference type="AlphaFoldDB" id="A0A9D9N9Z1"/>
<dbReference type="Proteomes" id="UP000823597">
    <property type="component" value="Unassembled WGS sequence"/>
</dbReference>
<comment type="caution">
    <text evidence="1">The sequence shown here is derived from an EMBL/GenBank/DDBJ whole genome shotgun (WGS) entry which is preliminary data.</text>
</comment>
<organism evidence="1 2">
    <name type="scientific">Candidatus Merdivivens pullistercoris</name>
    <dbReference type="NCBI Taxonomy" id="2840873"/>
    <lineage>
        <taxon>Bacteria</taxon>
        <taxon>Pseudomonadati</taxon>
        <taxon>Bacteroidota</taxon>
        <taxon>Bacteroidia</taxon>
        <taxon>Bacteroidales</taxon>
        <taxon>Muribaculaceae</taxon>
        <taxon>Muribaculaceae incertae sedis</taxon>
        <taxon>Candidatus Merdivivens</taxon>
    </lineage>
</organism>
<protein>
    <submittedName>
        <fullName evidence="1">Helix-hairpin-helix domain-containing protein</fullName>
    </submittedName>
</protein>
<dbReference type="SUPFAM" id="SSF47781">
    <property type="entry name" value="RuvA domain 2-like"/>
    <property type="match status" value="1"/>
</dbReference>
<proteinExistence type="predicted"/>
<reference evidence="1" key="2">
    <citation type="journal article" date="2021" name="PeerJ">
        <title>Extensive microbial diversity within the chicken gut microbiome revealed by metagenomics and culture.</title>
        <authorList>
            <person name="Gilroy R."/>
            <person name="Ravi A."/>
            <person name="Getino M."/>
            <person name="Pursley I."/>
            <person name="Horton D.L."/>
            <person name="Alikhan N.F."/>
            <person name="Baker D."/>
            <person name="Gharbi K."/>
            <person name="Hall N."/>
            <person name="Watson M."/>
            <person name="Adriaenssens E.M."/>
            <person name="Foster-Nyarko E."/>
            <person name="Jarju S."/>
            <person name="Secka A."/>
            <person name="Antonio M."/>
            <person name="Oren A."/>
            <person name="Chaudhuri R.R."/>
            <person name="La Ragione R."/>
            <person name="Hildebrand F."/>
            <person name="Pallen M.J."/>
        </authorList>
    </citation>
    <scope>NUCLEOTIDE SEQUENCE</scope>
    <source>
        <strain evidence="1">10037</strain>
    </source>
</reference>
<reference evidence="1" key="1">
    <citation type="submission" date="2020-10" db="EMBL/GenBank/DDBJ databases">
        <authorList>
            <person name="Gilroy R."/>
        </authorList>
    </citation>
    <scope>NUCLEOTIDE SEQUENCE</scope>
    <source>
        <strain evidence="1">10037</strain>
    </source>
</reference>
<sequence length="662" mass="72465">MCCRFQAGRLFAKILPLAILLFSFKAEGSGLYHIRYFHEADTVKPVIPERGDTLSNPVADYDAVAGSLYERLAEEPGGTAGEEAAEYVDEIVDTYRKFLRSPLDINKASRRELERAGFLGQYRIASLMDYRERFGDVLSLTELSNIPGFGKEYVEDVSAMLSLGNYVPAGYSSAYKGGWGHDLTLRVKYRAAGGEKQPFPIDRMLKYKAASVSGLSFGIAARSAPGDKFFPPGSFSAFISYEPKSRIVRKMILGDYNARFGQGGLMWSSFTMNSLSSGTAFMRTEPGITGYCTGGGGVRLRGAALELAAGDLSVSLLGSYRYDYVAGGRRSGTPFLAGANLSYWFSRFKVGVTGIWHGTDNGGVLEETACGVAADMRVQVSGISLYAEIAFEGNVGIWTGAEIPVGERWNCSVTGRFVPDDFSGKYSSPFSTDSGAENECALSVSFRRRSGMSPDLIVAADLAYFPETKNVGTGVDFQLKCRGEWRKGPWKTVGSLTFRGMYDVASSMRGEWCAGVPKDVNATGFGVTVRADVSLYSGLSAQAPSFGCGMAVSAEGSYRLAGHFAPVLAVYARLALFHCDRWSERIYCYERDLYGSMSVPALYGRGMSSYLMAVYRPWRWLKLSFKTGVSWYYRLKSGTSGMPPEKEKRCIADLKFQCELSF</sequence>
<evidence type="ECO:0000313" key="1">
    <source>
        <dbReference type="EMBL" id="MBO8465887.1"/>
    </source>
</evidence>
<evidence type="ECO:0000313" key="2">
    <source>
        <dbReference type="Proteomes" id="UP000823597"/>
    </source>
</evidence>
<gene>
    <name evidence="1" type="ORF">IAB93_07840</name>
</gene>